<comment type="subcellular location">
    <subcellularLocation>
        <location evidence="1">Cell membrane</location>
        <topology evidence="1">Multi-pass membrane protein</topology>
    </subcellularLocation>
</comment>
<accession>A0ABS7QZF7</accession>
<protein>
    <submittedName>
        <fullName evidence="8">PLDc N-terminal domain-containing protein</fullName>
    </submittedName>
</protein>
<gene>
    <name evidence="8" type="ORF">K7472_27680</name>
</gene>
<feature type="transmembrane region" description="Helical" evidence="6">
    <location>
        <begin position="30"/>
        <end position="52"/>
    </location>
</feature>
<proteinExistence type="predicted"/>
<evidence type="ECO:0000256" key="4">
    <source>
        <dbReference type="ARBA" id="ARBA00022989"/>
    </source>
</evidence>
<dbReference type="InterPro" id="IPR027379">
    <property type="entry name" value="CLS_N"/>
</dbReference>
<keyword evidence="5 6" id="KW-0472">Membrane</keyword>
<evidence type="ECO:0000256" key="3">
    <source>
        <dbReference type="ARBA" id="ARBA00022692"/>
    </source>
</evidence>
<evidence type="ECO:0000256" key="5">
    <source>
        <dbReference type="ARBA" id="ARBA00023136"/>
    </source>
</evidence>
<comment type="caution">
    <text evidence="8">The sequence shown here is derived from an EMBL/GenBank/DDBJ whole genome shotgun (WGS) entry which is preliminary data.</text>
</comment>
<evidence type="ECO:0000256" key="2">
    <source>
        <dbReference type="ARBA" id="ARBA00022475"/>
    </source>
</evidence>
<evidence type="ECO:0000313" key="9">
    <source>
        <dbReference type="Proteomes" id="UP001198565"/>
    </source>
</evidence>
<keyword evidence="9" id="KW-1185">Reference proteome</keyword>
<organism evidence="8 9">
    <name type="scientific">Streptantibioticus parmotrematis</name>
    <dbReference type="NCBI Taxonomy" id="2873249"/>
    <lineage>
        <taxon>Bacteria</taxon>
        <taxon>Bacillati</taxon>
        <taxon>Actinomycetota</taxon>
        <taxon>Actinomycetes</taxon>
        <taxon>Kitasatosporales</taxon>
        <taxon>Streptomycetaceae</taxon>
        <taxon>Streptantibioticus</taxon>
    </lineage>
</organism>
<sequence length="111" mass="12258">MLLLVLALWVYTFVDCVNTPEDRVRTLPKVVWLVVIVLFGMVPLASAAWFAVGRPARRSLEADAFAGWPPPEERWIPPDDNPAFLRSLDAANRARRGDDGADSGEAPQGQD</sequence>
<feature type="domain" description="Cardiolipin synthase N-terminal" evidence="7">
    <location>
        <begin position="7"/>
        <end position="54"/>
    </location>
</feature>
<dbReference type="EMBL" id="JAINVZ010000026">
    <property type="protein sequence ID" value="MBY8888594.1"/>
    <property type="molecule type" value="Genomic_DNA"/>
</dbReference>
<keyword evidence="4 6" id="KW-1133">Transmembrane helix</keyword>
<evidence type="ECO:0000256" key="1">
    <source>
        <dbReference type="ARBA" id="ARBA00004651"/>
    </source>
</evidence>
<reference evidence="8 9" key="1">
    <citation type="submission" date="2021-08" db="EMBL/GenBank/DDBJ databases">
        <title>Streptomyces sp. PTM05 isolated from lichen.</title>
        <authorList>
            <person name="Somphong A."/>
            <person name="Phongsopitanun W."/>
            <person name="Tanasupawat S."/>
        </authorList>
    </citation>
    <scope>NUCLEOTIDE SEQUENCE [LARGE SCALE GENOMIC DNA]</scope>
    <source>
        <strain evidence="8 9">Ptm05</strain>
    </source>
</reference>
<name>A0ABS7QZF7_9ACTN</name>
<evidence type="ECO:0000313" key="8">
    <source>
        <dbReference type="EMBL" id="MBY8888594.1"/>
    </source>
</evidence>
<dbReference type="Proteomes" id="UP001198565">
    <property type="component" value="Unassembled WGS sequence"/>
</dbReference>
<dbReference type="Pfam" id="PF13396">
    <property type="entry name" value="PLDc_N"/>
    <property type="match status" value="1"/>
</dbReference>
<keyword evidence="3 6" id="KW-0812">Transmembrane</keyword>
<evidence type="ECO:0000256" key="6">
    <source>
        <dbReference type="SAM" id="Phobius"/>
    </source>
</evidence>
<keyword evidence="2" id="KW-1003">Cell membrane</keyword>
<evidence type="ECO:0000259" key="7">
    <source>
        <dbReference type="Pfam" id="PF13396"/>
    </source>
</evidence>